<accession>A0ABY8BKS2</accession>
<dbReference type="EMBL" id="CP119083">
    <property type="protein sequence ID" value="WEF34869.1"/>
    <property type="molecule type" value="Genomic_DNA"/>
</dbReference>
<keyword evidence="2" id="KW-1185">Reference proteome</keyword>
<dbReference type="Proteomes" id="UP001216510">
    <property type="component" value="Chromosome"/>
</dbReference>
<evidence type="ECO:0000313" key="1">
    <source>
        <dbReference type="EMBL" id="WEF34869.1"/>
    </source>
</evidence>
<dbReference type="RefSeq" id="WP_277417540.1">
    <property type="nucleotide sequence ID" value="NZ_CP119083.1"/>
</dbReference>
<name>A0ABY8BKS2_9BURK</name>
<sequence length="104" mass="11975">MELEQRIYDGDQARLVLENPAFAQAFGQIEQELTDQWKKSPIRDHDGREELFRMQIALEKVRLTLEATMTDGKLARQHLDHAQKLAAKERAQGIDTTGWPSPFV</sequence>
<organism evidence="1 2">
    <name type="scientific">Pseudoduganella chitinolytica</name>
    <dbReference type="NCBI Taxonomy" id="34070"/>
    <lineage>
        <taxon>Bacteria</taxon>
        <taxon>Pseudomonadati</taxon>
        <taxon>Pseudomonadota</taxon>
        <taxon>Betaproteobacteria</taxon>
        <taxon>Burkholderiales</taxon>
        <taxon>Oxalobacteraceae</taxon>
        <taxon>Telluria group</taxon>
        <taxon>Pseudoduganella</taxon>
    </lineage>
</organism>
<gene>
    <name evidence="1" type="ORF">PX653_08935</name>
</gene>
<protein>
    <recommendedName>
        <fullName evidence="3">DUF4376 domain-containing protein</fullName>
    </recommendedName>
</protein>
<evidence type="ECO:0008006" key="3">
    <source>
        <dbReference type="Google" id="ProtNLM"/>
    </source>
</evidence>
<evidence type="ECO:0000313" key="2">
    <source>
        <dbReference type="Proteomes" id="UP001216510"/>
    </source>
</evidence>
<proteinExistence type="predicted"/>
<reference evidence="1 2" key="1">
    <citation type="submission" date="2023-02" db="EMBL/GenBank/DDBJ databases">
        <title>Gemone sequence of Telluria chitinolytica ACM 3522T.</title>
        <authorList>
            <person name="Frediansyah A."/>
            <person name="Miess H."/>
            <person name="Gross H."/>
        </authorList>
    </citation>
    <scope>NUCLEOTIDE SEQUENCE [LARGE SCALE GENOMIC DNA]</scope>
    <source>
        <strain evidence="1 2">ACM 3522</strain>
    </source>
</reference>